<dbReference type="AlphaFoldDB" id="A0AAD7BCJ0"/>
<dbReference type="Proteomes" id="UP001221142">
    <property type="component" value="Unassembled WGS sequence"/>
</dbReference>
<keyword evidence="3" id="KW-1185">Reference proteome</keyword>
<dbReference type="EMBL" id="JARKIF010000022">
    <property type="protein sequence ID" value="KAJ7616589.1"/>
    <property type="molecule type" value="Genomic_DNA"/>
</dbReference>
<accession>A0AAD7BCJ0</accession>
<organism evidence="2 3">
    <name type="scientific">Roridomyces roridus</name>
    <dbReference type="NCBI Taxonomy" id="1738132"/>
    <lineage>
        <taxon>Eukaryota</taxon>
        <taxon>Fungi</taxon>
        <taxon>Dikarya</taxon>
        <taxon>Basidiomycota</taxon>
        <taxon>Agaricomycotina</taxon>
        <taxon>Agaricomycetes</taxon>
        <taxon>Agaricomycetidae</taxon>
        <taxon>Agaricales</taxon>
        <taxon>Marasmiineae</taxon>
        <taxon>Mycenaceae</taxon>
        <taxon>Roridomyces</taxon>
    </lineage>
</organism>
<evidence type="ECO:0000256" key="1">
    <source>
        <dbReference type="SAM" id="MobiDB-lite"/>
    </source>
</evidence>
<name>A0AAD7BCJ0_9AGAR</name>
<evidence type="ECO:0000313" key="3">
    <source>
        <dbReference type="Proteomes" id="UP001221142"/>
    </source>
</evidence>
<gene>
    <name evidence="2" type="ORF">FB45DRAFT_1105829</name>
</gene>
<reference evidence="2" key="1">
    <citation type="submission" date="2023-03" db="EMBL/GenBank/DDBJ databases">
        <title>Massive genome expansion in bonnet fungi (Mycena s.s.) driven by repeated elements and novel gene families across ecological guilds.</title>
        <authorList>
            <consortium name="Lawrence Berkeley National Laboratory"/>
            <person name="Harder C.B."/>
            <person name="Miyauchi S."/>
            <person name="Viragh M."/>
            <person name="Kuo A."/>
            <person name="Thoen E."/>
            <person name="Andreopoulos B."/>
            <person name="Lu D."/>
            <person name="Skrede I."/>
            <person name="Drula E."/>
            <person name="Henrissat B."/>
            <person name="Morin E."/>
            <person name="Kohler A."/>
            <person name="Barry K."/>
            <person name="LaButti K."/>
            <person name="Morin E."/>
            <person name="Salamov A."/>
            <person name="Lipzen A."/>
            <person name="Mereny Z."/>
            <person name="Hegedus B."/>
            <person name="Baldrian P."/>
            <person name="Stursova M."/>
            <person name="Weitz H."/>
            <person name="Taylor A."/>
            <person name="Grigoriev I.V."/>
            <person name="Nagy L.G."/>
            <person name="Martin F."/>
            <person name="Kauserud H."/>
        </authorList>
    </citation>
    <scope>NUCLEOTIDE SEQUENCE</scope>
    <source>
        <strain evidence="2">9284</strain>
    </source>
</reference>
<sequence>MKKSWDRAGKEPRREAGCPPFAASSGRGGRRGGGAGVLRGTQHSKAKWGQRPETGVQRAGGEIVRVGGALLGHCFGQVTDLADFGSKDFIPTRVLHEGCGTDTLNRPAAELIPPEMVPLASVQFHVEFFSESMEWEGQSRCIRRDDAETINVIKHIDLRVYWWYLGPEARGVQVGHWMTSKFYNEYTARTKNLLRTN</sequence>
<protein>
    <submittedName>
        <fullName evidence="2">Uncharacterized protein</fullName>
    </submittedName>
</protein>
<feature type="compositionally biased region" description="Basic and acidic residues" evidence="1">
    <location>
        <begin position="1"/>
        <end position="16"/>
    </location>
</feature>
<comment type="caution">
    <text evidence="2">The sequence shown here is derived from an EMBL/GenBank/DDBJ whole genome shotgun (WGS) entry which is preliminary data.</text>
</comment>
<evidence type="ECO:0000313" key="2">
    <source>
        <dbReference type="EMBL" id="KAJ7616589.1"/>
    </source>
</evidence>
<feature type="region of interest" description="Disordered" evidence="1">
    <location>
        <begin position="1"/>
        <end position="56"/>
    </location>
</feature>
<proteinExistence type="predicted"/>